<reference evidence="2" key="1">
    <citation type="submission" date="2018-04" db="EMBL/GenBank/DDBJ databases">
        <title>Transcriptome assembly of Sipha flava.</title>
        <authorList>
            <person name="Scully E.D."/>
            <person name="Geib S.M."/>
            <person name="Palmer N.A."/>
            <person name="Koch K."/>
            <person name="Bradshaw J."/>
            <person name="Heng-Moss T."/>
            <person name="Sarath G."/>
        </authorList>
    </citation>
    <scope>NUCLEOTIDE SEQUENCE</scope>
</reference>
<sequence length="172" mass="19419">MKQKEKKKNLRNIITTAATDDSMDSTESESEHMEKSFEIDEQQETGPSKPKRARKEPLTSILAATFDRCKISERDAVHLLVAFLEAVSLDPADYIINRTSIRNARAVYRESYDQQLKQAFTNLNVKSVDVHWDTKIMENISGKCVNRLAVNHYRYEFSTIIGSSGSVGGDSA</sequence>
<evidence type="ECO:0000256" key="1">
    <source>
        <dbReference type="SAM" id="MobiDB-lite"/>
    </source>
</evidence>
<organism evidence="2">
    <name type="scientific">Sipha flava</name>
    <name type="common">yellow sugarcane aphid</name>
    <dbReference type="NCBI Taxonomy" id="143950"/>
    <lineage>
        <taxon>Eukaryota</taxon>
        <taxon>Metazoa</taxon>
        <taxon>Ecdysozoa</taxon>
        <taxon>Arthropoda</taxon>
        <taxon>Hexapoda</taxon>
        <taxon>Insecta</taxon>
        <taxon>Pterygota</taxon>
        <taxon>Neoptera</taxon>
        <taxon>Paraneoptera</taxon>
        <taxon>Hemiptera</taxon>
        <taxon>Sternorrhyncha</taxon>
        <taxon>Aphidomorpha</taxon>
        <taxon>Aphidoidea</taxon>
        <taxon>Aphididae</taxon>
        <taxon>Sipha</taxon>
    </lineage>
</organism>
<accession>A0A2S2Q1Y9</accession>
<feature type="region of interest" description="Disordered" evidence="1">
    <location>
        <begin position="1"/>
        <end position="56"/>
    </location>
</feature>
<proteinExistence type="predicted"/>
<feature type="compositionally biased region" description="Basic and acidic residues" evidence="1">
    <location>
        <begin position="29"/>
        <end position="38"/>
    </location>
</feature>
<dbReference type="OrthoDB" id="6622615at2759"/>
<gene>
    <name evidence="2" type="ORF">g.102412</name>
</gene>
<dbReference type="AlphaFoldDB" id="A0A2S2Q1Y9"/>
<protein>
    <submittedName>
        <fullName evidence="2">Uncharacterized protein</fullName>
    </submittedName>
</protein>
<evidence type="ECO:0000313" key="2">
    <source>
        <dbReference type="EMBL" id="MBY71162.1"/>
    </source>
</evidence>
<dbReference type="EMBL" id="GGMS01001959">
    <property type="protein sequence ID" value="MBY71162.1"/>
    <property type="molecule type" value="Transcribed_RNA"/>
</dbReference>
<name>A0A2S2Q1Y9_9HEMI</name>
<feature type="compositionally biased region" description="Basic residues" evidence="1">
    <location>
        <begin position="1"/>
        <end position="10"/>
    </location>
</feature>